<comment type="caution">
    <text evidence="1">The sequence shown here is derived from an EMBL/GenBank/DDBJ whole genome shotgun (WGS) entry which is preliminary data.</text>
</comment>
<dbReference type="EMBL" id="JAAXPI010000003">
    <property type="protein sequence ID" value="NKZ02888.1"/>
    <property type="molecule type" value="Genomic_DNA"/>
</dbReference>
<evidence type="ECO:0000313" key="1">
    <source>
        <dbReference type="EMBL" id="NKZ02888.1"/>
    </source>
</evidence>
<dbReference type="RefSeq" id="WP_157438242.1">
    <property type="nucleotide sequence ID" value="NZ_JAAXPI010000003.1"/>
</dbReference>
<proteinExistence type="predicted"/>
<evidence type="ECO:0000313" key="2">
    <source>
        <dbReference type="Proteomes" id="UP000579250"/>
    </source>
</evidence>
<evidence type="ECO:0008006" key="3">
    <source>
        <dbReference type="Google" id="ProtNLM"/>
    </source>
</evidence>
<reference evidence="1 2" key="1">
    <citation type="submission" date="2020-04" db="EMBL/GenBank/DDBJ databases">
        <title>MicrobeNet Type strains.</title>
        <authorList>
            <person name="Nicholson A.C."/>
        </authorList>
    </citation>
    <scope>NUCLEOTIDE SEQUENCE [LARGE SCALE GENOMIC DNA]</scope>
    <source>
        <strain evidence="1 2">ATCC BAA-277</strain>
    </source>
</reference>
<keyword evidence="2" id="KW-1185">Reference proteome</keyword>
<dbReference type="Proteomes" id="UP000579250">
    <property type="component" value="Unassembled WGS sequence"/>
</dbReference>
<protein>
    <recommendedName>
        <fullName evidence="3">Rpn family recombination-promoting nuclease/putative transposase</fullName>
    </recommendedName>
</protein>
<name>A0A846YWM0_9ACTN</name>
<dbReference type="AlphaFoldDB" id="A0A846YWM0"/>
<organism evidence="1 2">
    <name type="scientific">Actinomadura latina</name>
    <dbReference type="NCBI Taxonomy" id="163603"/>
    <lineage>
        <taxon>Bacteria</taxon>
        <taxon>Bacillati</taxon>
        <taxon>Actinomycetota</taxon>
        <taxon>Actinomycetes</taxon>
        <taxon>Streptosporangiales</taxon>
        <taxon>Thermomonosporaceae</taxon>
        <taxon>Actinomadura</taxon>
    </lineage>
</organism>
<accession>A0A846YWM0</accession>
<sequence length="110" mass="12194">MPSTDHELPLEMFRNQPQLAPTILRTVFGLDIPGNDAKATVTSESFAGLNPAESRCDATVLLDDPKKPGHGVIVESQLRFDEEKHFSWPAYVALLRLRRKCRGEPAGLLP</sequence>
<gene>
    <name evidence="1" type="ORF">HGB48_03850</name>
</gene>